<dbReference type="InterPro" id="IPR009057">
    <property type="entry name" value="Homeodomain-like_sf"/>
</dbReference>
<dbReference type="Proteomes" id="UP000494252">
    <property type="component" value="Unassembled WGS sequence"/>
</dbReference>
<evidence type="ECO:0000313" key="6">
    <source>
        <dbReference type="EMBL" id="CAB3793899.1"/>
    </source>
</evidence>
<proteinExistence type="predicted"/>
<keyword evidence="1" id="KW-0805">Transcription regulation</keyword>
<organism evidence="6 7">
    <name type="scientific">Paraburkholderia fynbosensis</name>
    <dbReference type="NCBI Taxonomy" id="1200993"/>
    <lineage>
        <taxon>Bacteria</taxon>
        <taxon>Pseudomonadati</taxon>
        <taxon>Pseudomonadota</taxon>
        <taxon>Betaproteobacteria</taxon>
        <taxon>Burkholderiales</taxon>
        <taxon>Burkholderiaceae</taxon>
        <taxon>Paraburkholderia</taxon>
    </lineage>
</organism>
<dbReference type="Gene3D" id="1.10.10.60">
    <property type="entry name" value="Homeodomain-like"/>
    <property type="match status" value="2"/>
</dbReference>
<feature type="region of interest" description="Disordered" evidence="4">
    <location>
        <begin position="78"/>
        <end position="151"/>
    </location>
</feature>
<evidence type="ECO:0000256" key="3">
    <source>
        <dbReference type="ARBA" id="ARBA00023163"/>
    </source>
</evidence>
<evidence type="ECO:0000256" key="4">
    <source>
        <dbReference type="SAM" id="MobiDB-lite"/>
    </source>
</evidence>
<dbReference type="GO" id="GO:0043565">
    <property type="term" value="F:sequence-specific DNA binding"/>
    <property type="evidence" value="ECO:0007669"/>
    <property type="project" value="InterPro"/>
</dbReference>
<evidence type="ECO:0000259" key="5">
    <source>
        <dbReference type="PROSITE" id="PS01124"/>
    </source>
</evidence>
<dbReference type="InterPro" id="IPR032783">
    <property type="entry name" value="AraC_lig"/>
</dbReference>
<dbReference type="SMART" id="SM00342">
    <property type="entry name" value="HTH_ARAC"/>
    <property type="match status" value="1"/>
</dbReference>
<dbReference type="InterPro" id="IPR018060">
    <property type="entry name" value="HTH_AraC"/>
</dbReference>
<accession>A0A6J5G594</accession>
<dbReference type="SUPFAM" id="SSF46689">
    <property type="entry name" value="Homeodomain-like"/>
    <property type="match status" value="1"/>
</dbReference>
<dbReference type="PANTHER" id="PTHR46796">
    <property type="entry name" value="HTH-TYPE TRANSCRIPTIONAL ACTIVATOR RHAS-RELATED"/>
    <property type="match status" value="1"/>
</dbReference>
<reference evidence="6 7" key="1">
    <citation type="submission" date="2020-04" db="EMBL/GenBank/DDBJ databases">
        <authorList>
            <person name="De Canck E."/>
        </authorList>
    </citation>
    <scope>NUCLEOTIDE SEQUENCE [LARGE SCALE GENOMIC DNA]</scope>
    <source>
        <strain evidence="6 7">LMG 27177</strain>
    </source>
</reference>
<dbReference type="PANTHER" id="PTHR46796:SF7">
    <property type="entry name" value="ARAC FAMILY TRANSCRIPTIONAL REGULATOR"/>
    <property type="match status" value="1"/>
</dbReference>
<dbReference type="Pfam" id="PF12833">
    <property type="entry name" value="HTH_18"/>
    <property type="match status" value="1"/>
</dbReference>
<feature type="compositionally biased region" description="Basic and acidic residues" evidence="4">
    <location>
        <begin position="135"/>
        <end position="144"/>
    </location>
</feature>
<feature type="compositionally biased region" description="Basic and acidic residues" evidence="4">
    <location>
        <begin position="116"/>
        <end position="127"/>
    </location>
</feature>
<dbReference type="Pfam" id="PF12852">
    <property type="entry name" value="Cupin_6"/>
    <property type="match status" value="1"/>
</dbReference>
<name>A0A6J5G594_9BURK</name>
<dbReference type="InterPro" id="IPR050204">
    <property type="entry name" value="AraC_XylS_family_regulators"/>
</dbReference>
<evidence type="ECO:0000313" key="7">
    <source>
        <dbReference type="Proteomes" id="UP000494252"/>
    </source>
</evidence>
<gene>
    <name evidence="6" type="primary">mtrA</name>
    <name evidence="6" type="ORF">LMG27177_03549</name>
</gene>
<evidence type="ECO:0000256" key="2">
    <source>
        <dbReference type="ARBA" id="ARBA00023125"/>
    </source>
</evidence>
<keyword evidence="3" id="KW-0804">Transcription</keyword>
<keyword evidence="7" id="KW-1185">Reference proteome</keyword>
<dbReference type="PROSITE" id="PS01124">
    <property type="entry name" value="HTH_ARAC_FAMILY_2"/>
    <property type="match status" value="1"/>
</dbReference>
<dbReference type="RefSeq" id="WP_175161568.1">
    <property type="nucleotide sequence ID" value="NZ_CADIKI010000009.1"/>
</dbReference>
<keyword evidence="2" id="KW-0238">DNA-binding</keyword>
<sequence length="358" mass="38046">MDTLSRLIDLARPQASLDLRCLLSGAFDVDHAPMEAGIAPFHLVLGGACLIETAEGMQVPLQAGDFMLFPRGGAHRVRDMQRSDGGAPLTTGHDGMLPLRRNDGRGTAGDSENSSEPDKDRQTRDGNKPPVSEPDASRQDRRTSADQPIETPGVDLLCGRFVYAPGSSALLLNALPDPFHVSLGGAPTLGALQAVIGVMRDEASRRQPGALAIVTALSQALFAMALRVYGERNAANAGVLALLADARLGASVQGMFCAPERAWTIAELGELAAMSRATFARRFNERAGATVMDFLTQIRMTIACDLLRRTQRSAAEIGEAVGYQSEAAFGKAFAQSVGVTPGRYRRQPHEPQGVGQEG</sequence>
<dbReference type="GO" id="GO:0003700">
    <property type="term" value="F:DNA-binding transcription factor activity"/>
    <property type="evidence" value="ECO:0007669"/>
    <property type="project" value="InterPro"/>
</dbReference>
<protein>
    <submittedName>
        <fullName evidence="6">HTH-type transcriptional regulator MtrA</fullName>
    </submittedName>
</protein>
<evidence type="ECO:0000256" key="1">
    <source>
        <dbReference type="ARBA" id="ARBA00023015"/>
    </source>
</evidence>
<feature type="domain" description="HTH araC/xylS-type" evidence="5">
    <location>
        <begin position="260"/>
        <end position="347"/>
    </location>
</feature>
<dbReference type="AlphaFoldDB" id="A0A6J5G594"/>
<dbReference type="EMBL" id="CADIKI010000009">
    <property type="protein sequence ID" value="CAB3793899.1"/>
    <property type="molecule type" value="Genomic_DNA"/>
</dbReference>